<dbReference type="Proteomes" id="UP001626593">
    <property type="component" value="Chromosome"/>
</dbReference>
<accession>A0ABZ1AIU5</accession>
<gene>
    <name evidence="1" type="ORF">U5817_18615</name>
</gene>
<dbReference type="Pfam" id="PF01527">
    <property type="entry name" value="HTH_Tnp_1"/>
    <property type="match status" value="1"/>
</dbReference>
<evidence type="ECO:0000313" key="2">
    <source>
        <dbReference type="Proteomes" id="UP001626593"/>
    </source>
</evidence>
<dbReference type="RefSeq" id="WP_407278396.1">
    <property type="nucleotide sequence ID" value="NZ_CP141259.1"/>
</dbReference>
<name>A0ABZ1AIU5_AROEV</name>
<organism evidence="1 2">
    <name type="scientific">Aromatoleum evansii</name>
    <name type="common">Azoarcus evansii</name>
    <dbReference type="NCBI Taxonomy" id="59406"/>
    <lineage>
        <taxon>Bacteria</taxon>
        <taxon>Pseudomonadati</taxon>
        <taxon>Pseudomonadota</taxon>
        <taxon>Betaproteobacteria</taxon>
        <taxon>Rhodocyclales</taxon>
        <taxon>Rhodocyclaceae</taxon>
        <taxon>Aromatoleum</taxon>
    </lineage>
</organism>
<sequence length="128" mass="13418">MNTLIQPAAAARRTRRRHSAEFKAQIAAACRQPGVSIAAVALANGLNANLVRRWVVEHEGAGGTVVTRSAPMSPQEVSPAFVPLEFAAAPLPTGDIRIELRGGAVSATISWPLSAADACAAWLRAVLR</sequence>
<dbReference type="SUPFAM" id="SSF48295">
    <property type="entry name" value="TrpR-like"/>
    <property type="match status" value="1"/>
</dbReference>
<keyword evidence="2" id="KW-1185">Reference proteome</keyword>
<proteinExistence type="predicted"/>
<dbReference type="InterPro" id="IPR010921">
    <property type="entry name" value="Trp_repressor/repl_initiator"/>
</dbReference>
<evidence type="ECO:0000313" key="1">
    <source>
        <dbReference type="EMBL" id="WRL45204.1"/>
    </source>
</evidence>
<protein>
    <submittedName>
        <fullName evidence="1">Transposase</fullName>
    </submittedName>
</protein>
<dbReference type="NCBIfam" id="NF047595">
    <property type="entry name" value="IS66_ISRel24_TnpA"/>
    <property type="match status" value="1"/>
</dbReference>
<reference evidence="1 2" key="1">
    <citation type="submission" date="2023-12" db="EMBL/GenBank/DDBJ databases">
        <title>A. evansii MAY27, complete genome.</title>
        <authorList>
            <person name="Wang Y."/>
        </authorList>
    </citation>
    <scope>NUCLEOTIDE SEQUENCE [LARGE SCALE GENOMIC DNA]</scope>
    <source>
        <strain evidence="1 2">MAY27</strain>
    </source>
</reference>
<dbReference type="EMBL" id="CP141259">
    <property type="protein sequence ID" value="WRL45204.1"/>
    <property type="molecule type" value="Genomic_DNA"/>
</dbReference>
<dbReference type="InterPro" id="IPR002514">
    <property type="entry name" value="Transposase_8"/>
</dbReference>